<feature type="region of interest" description="Disordered" evidence="1">
    <location>
        <begin position="656"/>
        <end position="742"/>
    </location>
</feature>
<proteinExistence type="predicted"/>
<feature type="region of interest" description="Disordered" evidence="1">
    <location>
        <begin position="562"/>
        <end position="587"/>
    </location>
</feature>
<feature type="compositionally biased region" description="Polar residues" evidence="1">
    <location>
        <begin position="562"/>
        <end position="581"/>
    </location>
</feature>
<keyword evidence="4" id="KW-1185">Reference proteome</keyword>
<dbReference type="EMBL" id="BPLQ01003507">
    <property type="protein sequence ID" value="GIY00997.1"/>
    <property type="molecule type" value="Genomic_DNA"/>
</dbReference>
<feature type="region of interest" description="Disordered" evidence="1">
    <location>
        <begin position="60"/>
        <end position="91"/>
    </location>
</feature>
<reference evidence="2 4" key="1">
    <citation type="submission" date="2021-06" db="EMBL/GenBank/DDBJ databases">
        <title>Caerostris darwini draft genome.</title>
        <authorList>
            <person name="Kono N."/>
            <person name="Arakawa K."/>
        </authorList>
    </citation>
    <scope>NUCLEOTIDE SEQUENCE [LARGE SCALE GENOMIC DNA]</scope>
</reference>
<protein>
    <submittedName>
        <fullName evidence="2">Uncharacterized protein</fullName>
    </submittedName>
</protein>
<feature type="region of interest" description="Disordered" evidence="1">
    <location>
        <begin position="386"/>
        <end position="466"/>
    </location>
</feature>
<feature type="compositionally biased region" description="Basic residues" evidence="1">
    <location>
        <begin position="857"/>
        <end position="869"/>
    </location>
</feature>
<feature type="region of interest" description="Disordered" evidence="1">
    <location>
        <begin position="203"/>
        <end position="253"/>
    </location>
</feature>
<evidence type="ECO:0000256" key="1">
    <source>
        <dbReference type="SAM" id="MobiDB-lite"/>
    </source>
</evidence>
<evidence type="ECO:0000313" key="2">
    <source>
        <dbReference type="EMBL" id="GIY00997.1"/>
    </source>
</evidence>
<evidence type="ECO:0000313" key="3">
    <source>
        <dbReference type="EMBL" id="GIY25379.1"/>
    </source>
</evidence>
<feature type="region of interest" description="Disordered" evidence="1">
    <location>
        <begin position="857"/>
        <end position="885"/>
    </location>
</feature>
<evidence type="ECO:0000313" key="4">
    <source>
        <dbReference type="Proteomes" id="UP001054837"/>
    </source>
</evidence>
<name>A0AAV4PVA8_9ARAC</name>
<feature type="region of interest" description="Disordered" evidence="1">
    <location>
        <begin position="109"/>
        <end position="128"/>
    </location>
</feature>
<feature type="compositionally biased region" description="Basic and acidic residues" evidence="1">
    <location>
        <begin position="434"/>
        <end position="443"/>
    </location>
</feature>
<accession>A0AAV4PVA8</accession>
<feature type="compositionally biased region" description="Basic and acidic residues" evidence="1">
    <location>
        <begin position="166"/>
        <end position="178"/>
    </location>
</feature>
<gene>
    <name evidence="2" type="primary">AVEN_266852_1</name>
    <name evidence="3" type="ORF">CDAR_391521</name>
    <name evidence="2" type="ORF">CDAR_499851</name>
</gene>
<dbReference type="EMBL" id="BPLQ01006802">
    <property type="protein sequence ID" value="GIY25379.1"/>
    <property type="molecule type" value="Genomic_DNA"/>
</dbReference>
<dbReference type="Proteomes" id="UP001054837">
    <property type="component" value="Unassembled WGS sequence"/>
</dbReference>
<feature type="compositionally biased region" description="Polar residues" evidence="1">
    <location>
        <begin position="204"/>
        <end position="228"/>
    </location>
</feature>
<feature type="region of interest" description="Disordered" evidence="1">
    <location>
        <begin position="149"/>
        <end position="178"/>
    </location>
</feature>
<dbReference type="AlphaFoldDB" id="A0AAV4PVA8"/>
<organism evidence="2 4">
    <name type="scientific">Caerostris darwini</name>
    <dbReference type="NCBI Taxonomy" id="1538125"/>
    <lineage>
        <taxon>Eukaryota</taxon>
        <taxon>Metazoa</taxon>
        <taxon>Ecdysozoa</taxon>
        <taxon>Arthropoda</taxon>
        <taxon>Chelicerata</taxon>
        <taxon>Arachnida</taxon>
        <taxon>Araneae</taxon>
        <taxon>Araneomorphae</taxon>
        <taxon>Entelegynae</taxon>
        <taxon>Araneoidea</taxon>
        <taxon>Araneidae</taxon>
        <taxon>Caerostris</taxon>
    </lineage>
</organism>
<feature type="compositionally biased region" description="Low complexity" evidence="1">
    <location>
        <begin position="697"/>
        <end position="717"/>
    </location>
</feature>
<feature type="region of interest" description="Disordered" evidence="1">
    <location>
        <begin position="595"/>
        <end position="614"/>
    </location>
</feature>
<comment type="caution">
    <text evidence="2">The sequence shown here is derived from an EMBL/GenBank/DDBJ whole genome shotgun (WGS) entry which is preliminary data.</text>
</comment>
<feature type="compositionally biased region" description="Basic and acidic residues" evidence="1">
    <location>
        <begin position="240"/>
        <end position="253"/>
    </location>
</feature>
<feature type="compositionally biased region" description="Polar residues" evidence="1">
    <location>
        <begin position="394"/>
        <end position="433"/>
    </location>
</feature>
<sequence length="1190" mass="135911">MFNSSVKDANLYENLENKEDYLDFFNEEAKTELPQNFGDEYLHKEINDDGTEDLQFSTANYSSTSEDLDDTRIDNNITEPLPEFQKPEEDYQHNYSTDLSYDNRMYDSFQQSEGDSDCSKQDSESENQSFDAYYPTLIKKSLNNKHEYFSDSETPKATNSVSELKANTENDFSHTRKDSLMTKNNKSYIRFDDSENGRFYLNAEDQTSPEISSPTVPSSTELYTSSDNEYMYNYQPTPPREVESPLHEESDQDENLKKLDNQQLSNYHKKDRHEPSDDLEDADLIPLKQAEGTRKITILKQKTTHSISKEEQETINIHQNPQHRSSSDERIVTESLLENNDSPKHEKIENREETIVFVKGTHIPGKNYGPEDDTFGYYFDTYENQQPDSEHAKQFQTNIKGGPSSESNHRIQYNNHGDGYSTQYFSNSQSKSSELNKKPRNKEYTSPSSRKINQVDPPNTAPEAEITYNFPRNHGKQLVDTNSQHSYNKNNGPAIGNSEDRRHHGENQYVNLSDIDPDQLYIDENTGQLIKFVTEEEAKKLGIKAEYLTNEQIKEYSPTNFEKTAGQDQDYNKQHGSNNVYKQKDEGRQNTKYTHLSSAGQSFHSPVTKQRGGNSYQKQAIVANNNQYHFPSKHASARYNTNSLPFKDNHVVYENEENDANPSHGNIGDDYVLCPKHSSDSIQNQEGNKLNFESPGYSVSNQKSSYNQNNNNNKGSGDTIDDYSNNNNNQYHVTSDDISHPESKNIFTNTNLKGQNFGGNTRDYKGARELDDKPTVLYEPQYDEISFKNGNSYPDNYKSSKGFNNSPNTGIIYEPQDFKKDHSQAPVYKENAKSFTHFPRKTDSVSHVYFEMGHSKNHGLRNAKGRKYNKNQGGFSKHKNNNFGGSNLYENDRSNLGNIQNDENYKVSLQNLFGHSSRMFSFDKDQGFTKHRIPNIQNTGHTHYKGNNNFMPQNELNQFQNQYTGDVLKIPQNSFKGVLENLSGNNMNSGYTFQNSKLSSGYSSGLEGGLEKHGDYKQGEAYIMHNGNLQPIYNGNQKGFSGKNNIQSQAPVEYVVVEVDDDSHGGKDIIDESFLLQHQNNFKGPNIGTMENHPLLVDGGAAYPMEHQNVRYIVDGGKDRTFHLRRMATIGYHMARGVLPQLPMLASSQLSMYRPRSIKGNINFGLQIHKRTGPQNLAERRSDIKEIKKV</sequence>
<feature type="region of interest" description="Disordered" evidence="1">
    <location>
        <begin position="748"/>
        <end position="767"/>
    </location>
</feature>
<feature type="compositionally biased region" description="Polar residues" evidence="1">
    <location>
        <begin position="314"/>
        <end position="324"/>
    </location>
</feature>
<feature type="region of interest" description="Disordered" evidence="1">
    <location>
        <begin position="304"/>
        <end position="329"/>
    </location>
</feature>
<feature type="compositionally biased region" description="Polar residues" evidence="1">
    <location>
        <begin position="722"/>
        <end position="733"/>
    </location>
</feature>
<feature type="compositionally biased region" description="Polar residues" evidence="1">
    <location>
        <begin position="151"/>
        <end position="165"/>
    </location>
</feature>